<dbReference type="PRINTS" id="PR01874">
    <property type="entry name" value="DNAREPAIRADA"/>
</dbReference>
<feature type="domain" description="RecA family profile 1" evidence="14">
    <location>
        <begin position="66"/>
        <end position="213"/>
    </location>
</feature>
<reference evidence="15" key="2">
    <citation type="submission" date="2021-04" db="EMBL/GenBank/DDBJ databases">
        <authorList>
            <person name="Gilroy R."/>
        </authorList>
    </citation>
    <scope>NUCLEOTIDE SEQUENCE</scope>
    <source>
        <strain evidence="15">Gambia16-930</strain>
    </source>
</reference>
<evidence type="ECO:0000256" key="4">
    <source>
        <dbReference type="ARBA" id="ARBA00022771"/>
    </source>
</evidence>
<protein>
    <recommendedName>
        <fullName evidence="11 12">DNA repair protein RadA</fullName>
    </recommendedName>
</protein>
<dbReference type="CDD" id="cd01121">
    <property type="entry name" value="RadA_SMS_N"/>
    <property type="match status" value="1"/>
</dbReference>
<comment type="caution">
    <text evidence="15">The sequence shown here is derived from an EMBL/GenBank/DDBJ whole genome shotgun (WGS) entry which is preliminary data.</text>
</comment>
<comment type="domain">
    <text evidence="11">The middle region has homology to RecA with ATPase motifs including the RadA KNRFG motif, while the C-terminus is homologous to Lon protease.</text>
</comment>
<dbReference type="GO" id="GO:0003684">
    <property type="term" value="F:damaged DNA binding"/>
    <property type="evidence" value="ECO:0007669"/>
    <property type="project" value="InterPro"/>
</dbReference>
<dbReference type="InterPro" id="IPR020588">
    <property type="entry name" value="RecA_ATP-bd"/>
</dbReference>
<evidence type="ECO:0000256" key="11">
    <source>
        <dbReference type="HAMAP-Rule" id="MF_01498"/>
    </source>
</evidence>
<dbReference type="NCBIfam" id="TIGR00416">
    <property type="entry name" value="sms"/>
    <property type="match status" value="1"/>
</dbReference>
<keyword evidence="5" id="KW-0378">Hydrolase</keyword>
<dbReference type="SUPFAM" id="SSF52540">
    <property type="entry name" value="P-loop containing nucleoside triphosphate hydrolases"/>
    <property type="match status" value="1"/>
</dbReference>
<dbReference type="GO" id="GO:0005829">
    <property type="term" value="C:cytosol"/>
    <property type="evidence" value="ECO:0007669"/>
    <property type="project" value="TreeGrafter"/>
</dbReference>
<dbReference type="PROSITE" id="PS50162">
    <property type="entry name" value="RECA_2"/>
    <property type="match status" value="1"/>
</dbReference>
<proteinExistence type="inferred from homology"/>
<dbReference type="Proteomes" id="UP000824267">
    <property type="component" value="Unassembled WGS sequence"/>
</dbReference>
<dbReference type="SUPFAM" id="SSF54211">
    <property type="entry name" value="Ribosomal protein S5 domain 2-like"/>
    <property type="match status" value="1"/>
</dbReference>
<gene>
    <name evidence="11 15" type="primary">radA</name>
    <name evidence="15" type="ORF">IAC47_05605</name>
</gene>
<dbReference type="FunFam" id="3.40.50.300:FF:000050">
    <property type="entry name" value="DNA repair protein RadA"/>
    <property type="match status" value="1"/>
</dbReference>
<evidence type="ECO:0000256" key="10">
    <source>
        <dbReference type="ARBA" id="ARBA00023204"/>
    </source>
</evidence>
<dbReference type="GO" id="GO:0016787">
    <property type="term" value="F:hydrolase activity"/>
    <property type="evidence" value="ECO:0007669"/>
    <property type="project" value="UniProtKB-KW"/>
</dbReference>
<evidence type="ECO:0000256" key="13">
    <source>
        <dbReference type="RuleBase" id="RU003555"/>
    </source>
</evidence>
<evidence type="ECO:0000256" key="3">
    <source>
        <dbReference type="ARBA" id="ARBA00022763"/>
    </source>
</evidence>
<feature type="short sequence motif" description="RadA KNRFG motif" evidence="11">
    <location>
        <begin position="250"/>
        <end position="254"/>
    </location>
</feature>
<evidence type="ECO:0000256" key="8">
    <source>
        <dbReference type="ARBA" id="ARBA00023016"/>
    </source>
</evidence>
<dbReference type="Pfam" id="PF13541">
    <property type="entry name" value="ChlI"/>
    <property type="match status" value="1"/>
</dbReference>
<reference evidence="15" key="1">
    <citation type="journal article" date="2021" name="PeerJ">
        <title>Extensive microbial diversity within the chicken gut microbiome revealed by metagenomics and culture.</title>
        <authorList>
            <person name="Gilroy R."/>
            <person name="Ravi A."/>
            <person name="Getino M."/>
            <person name="Pursley I."/>
            <person name="Horton D.L."/>
            <person name="Alikhan N.F."/>
            <person name="Baker D."/>
            <person name="Gharbi K."/>
            <person name="Hall N."/>
            <person name="Watson M."/>
            <person name="Adriaenssens E.M."/>
            <person name="Foster-Nyarko E."/>
            <person name="Jarju S."/>
            <person name="Secka A."/>
            <person name="Antonio M."/>
            <person name="Oren A."/>
            <person name="Chaudhuri R.R."/>
            <person name="La Ragione R."/>
            <person name="Hildebrand F."/>
            <person name="Pallen M.J."/>
        </authorList>
    </citation>
    <scope>NUCLEOTIDE SEQUENCE</scope>
    <source>
        <strain evidence="15">Gambia16-930</strain>
    </source>
</reference>
<dbReference type="PANTHER" id="PTHR32472">
    <property type="entry name" value="DNA REPAIR PROTEIN RADA"/>
    <property type="match status" value="1"/>
</dbReference>
<dbReference type="AlphaFoldDB" id="A0A9D1UHN2"/>
<dbReference type="InterPro" id="IPR003593">
    <property type="entry name" value="AAA+_ATPase"/>
</dbReference>
<keyword evidence="1 11" id="KW-0479">Metal-binding</keyword>
<keyword evidence="7 11" id="KW-0067">ATP-binding</keyword>
<dbReference type="InterPro" id="IPR004504">
    <property type="entry name" value="DNA_repair_RadA"/>
</dbReference>
<organism evidence="15 16">
    <name type="scientific">Candidatus Onthomorpha intestinigallinarum</name>
    <dbReference type="NCBI Taxonomy" id="2840880"/>
    <lineage>
        <taxon>Bacteria</taxon>
        <taxon>Pseudomonadati</taxon>
        <taxon>Bacteroidota</taxon>
        <taxon>Bacteroidia</taxon>
        <taxon>Bacteroidales</taxon>
        <taxon>Candidatus Onthomorpha</taxon>
    </lineage>
</organism>
<dbReference type="InterPro" id="IPR014721">
    <property type="entry name" value="Ribsml_uS5_D2-typ_fold_subgr"/>
</dbReference>
<keyword evidence="10 11" id="KW-0234">DNA repair</keyword>
<keyword evidence="2 11" id="KW-0547">Nucleotide-binding</keyword>
<accession>A0A9D1UHN2</accession>
<feature type="binding site" evidence="11">
    <location>
        <begin position="95"/>
        <end position="102"/>
    </location>
    <ligand>
        <name>ATP</name>
        <dbReference type="ChEBI" id="CHEBI:30616"/>
    </ligand>
</feature>
<evidence type="ECO:0000256" key="7">
    <source>
        <dbReference type="ARBA" id="ARBA00022840"/>
    </source>
</evidence>
<evidence type="ECO:0000256" key="12">
    <source>
        <dbReference type="NCBIfam" id="TIGR00416"/>
    </source>
</evidence>
<dbReference type="InterPro" id="IPR020568">
    <property type="entry name" value="Ribosomal_Su5_D2-typ_SF"/>
</dbReference>
<dbReference type="SMART" id="SM00382">
    <property type="entry name" value="AAA"/>
    <property type="match status" value="1"/>
</dbReference>
<keyword evidence="6 13" id="KW-0862">Zinc</keyword>
<sequence length="453" mass="50029">MAKDRTAFFCRECGARSAVWIGRCPQCGAWNSYEQEVLHREKSRMTKNVSSSASPIILMSQIPDDKEQRIDTKDEELNRVLGGGLVLGSVVLIGGEPGIGKSTLLLQTALNCNDKRVLYVSGEESAQQIKMRSERINVNNGNCYVLIETNVENIIDKAREVDPQIIIVDSIQTMTTCEIESSAGSISQIRESASLFSVYAKQSGIPIIIVGHITKDGSIAGPKILEHMVDTVLQFEGDRNYGYRILRSIKNRFGSTHEMGIYEMQSYGLRQVSNPSEILLSGRDQMLSGTSVAATMEGSRPMFIETQALVATSYYPSAQKSSTGFDLRRLSMLLAVLEKRAGIKISNKDVFLNIAGGIKVSDPAIDLSVIVSLISSGEDVTVNPRHCFAAEVGLSGELRPVIKIEQRIAEADKLGFERIYVSKYNLKRGDLSRYNMEIVPVSKIEDIVNYILR</sequence>
<dbReference type="Pfam" id="PF18073">
    <property type="entry name" value="Zn_ribbon_LapB"/>
    <property type="match status" value="1"/>
</dbReference>
<keyword evidence="4 13" id="KW-0863">Zinc-finger</keyword>
<dbReference type="PANTHER" id="PTHR32472:SF10">
    <property type="entry name" value="DNA REPAIR PROTEIN RADA-LIKE PROTEIN"/>
    <property type="match status" value="1"/>
</dbReference>
<dbReference type="HAMAP" id="MF_01498">
    <property type="entry name" value="RadA_bact"/>
    <property type="match status" value="1"/>
</dbReference>
<keyword evidence="3 11" id="KW-0227">DNA damage</keyword>
<dbReference type="GO" id="GO:0008270">
    <property type="term" value="F:zinc ion binding"/>
    <property type="evidence" value="ECO:0007669"/>
    <property type="project" value="UniProtKB-KW"/>
</dbReference>
<feature type="region of interest" description="Lon-protease-like" evidence="11">
    <location>
        <begin position="349"/>
        <end position="453"/>
    </location>
</feature>
<comment type="similarity">
    <text evidence="11 13">Belongs to the RecA family. RadA subfamily.</text>
</comment>
<evidence type="ECO:0000256" key="6">
    <source>
        <dbReference type="ARBA" id="ARBA00022833"/>
    </source>
</evidence>
<evidence type="ECO:0000259" key="14">
    <source>
        <dbReference type="PROSITE" id="PS50162"/>
    </source>
</evidence>
<dbReference type="Gene3D" id="3.30.230.10">
    <property type="match status" value="1"/>
</dbReference>
<evidence type="ECO:0000256" key="5">
    <source>
        <dbReference type="ARBA" id="ARBA00022801"/>
    </source>
</evidence>
<evidence type="ECO:0000256" key="2">
    <source>
        <dbReference type="ARBA" id="ARBA00022741"/>
    </source>
</evidence>
<dbReference type="InterPro" id="IPR041166">
    <property type="entry name" value="Rubredoxin_2"/>
</dbReference>
<dbReference type="InterPro" id="IPR027417">
    <property type="entry name" value="P-loop_NTPase"/>
</dbReference>
<evidence type="ECO:0000313" key="16">
    <source>
        <dbReference type="Proteomes" id="UP000824267"/>
    </source>
</evidence>
<comment type="function">
    <text evidence="11">Plays a role in repairing double-strand DNA breaks, probably involving stabilizing or processing branched DNA or blocked replication forks.</text>
</comment>
<keyword evidence="9 11" id="KW-0238">DNA-binding</keyword>
<evidence type="ECO:0000256" key="9">
    <source>
        <dbReference type="ARBA" id="ARBA00023125"/>
    </source>
</evidence>
<comment type="function">
    <text evidence="13">DNA-dependent ATPase involved in processing of recombination intermediates, plays a role in repairing DNA breaks. Stimulates the branch migration of RecA-mediated strand transfer reactions, allowing the 3' invading strand to extend heteroduplex DNA faster. Binds ssDNA in the presence of ADP but not other nucleotides, has ATPase activity that is stimulated by ssDNA and various branched DNA structures, but inhibited by SSB. Does not have RecA's homology-searching function.</text>
</comment>
<keyword evidence="8 11" id="KW-0346">Stress response</keyword>
<dbReference type="Pfam" id="PF13481">
    <property type="entry name" value="AAA_25"/>
    <property type="match status" value="1"/>
</dbReference>
<evidence type="ECO:0000313" key="15">
    <source>
        <dbReference type="EMBL" id="HIW87733.1"/>
    </source>
</evidence>
<dbReference type="GO" id="GO:0140664">
    <property type="term" value="F:ATP-dependent DNA damage sensor activity"/>
    <property type="evidence" value="ECO:0007669"/>
    <property type="project" value="InterPro"/>
</dbReference>
<evidence type="ECO:0000256" key="1">
    <source>
        <dbReference type="ARBA" id="ARBA00022723"/>
    </source>
</evidence>
<dbReference type="EMBL" id="DXGG01000176">
    <property type="protein sequence ID" value="HIW87733.1"/>
    <property type="molecule type" value="Genomic_DNA"/>
</dbReference>
<dbReference type="Gene3D" id="3.40.50.300">
    <property type="entry name" value="P-loop containing nucleotide triphosphate hydrolases"/>
    <property type="match status" value="1"/>
</dbReference>
<name>A0A9D1UHN2_9BACT</name>
<dbReference type="GO" id="GO:0005524">
    <property type="term" value="F:ATP binding"/>
    <property type="evidence" value="ECO:0007669"/>
    <property type="project" value="UniProtKB-UniRule"/>
</dbReference>
<dbReference type="GO" id="GO:0000725">
    <property type="term" value="P:recombinational repair"/>
    <property type="evidence" value="ECO:0007669"/>
    <property type="project" value="UniProtKB-UniRule"/>
</dbReference>